<evidence type="ECO:0000313" key="3">
    <source>
        <dbReference type="Proteomes" id="UP000694925"/>
    </source>
</evidence>
<reference evidence="4" key="1">
    <citation type="submission" date="2025-08" db="UniProtKB">
        <authorList>
            <consortium name="RefSeq"/>
        </authorList>
    </citation>
    <scope>IDENTIFICATION</scope>
    <source>
        <tissue evidence="4">Whole body</tissue>
    </source>
</reference>
<evidence type="ECO:0000256" key="1">
    <source>
        <dbReference type="SAM" id="SignalP"/>
    </source>
</evidence>
<dbReference type="KEGG" id="ccal:108624879"/>
<dbReference type="Proteomes" id="UP000694925">
    <property type="component" value="Unplaced"/>
</dbReference>
<keyword evidence="1" id="KW-0732">Signal</keyword>
<keyword evidence="3" id="KW-1185">Reference proteome</keyword>
<name>A0AAJ7IYW4_9HYME</name>
<evidence type="ECO:0000259" key="2">
    <source>
        <dbReference type="PROSITE" id="PS51497"/>
    </source>
</evidence>
<dbReference type="AlphaFoldDB" id="A0AAJ7IYW4"/>
<feature type="chain" id="PRO_5042498063" evidence="1">
    <location>
        <begin position="27"/>
        <end position="185"/>
    </location>
</feature>
<organism evidence="3 4">
    <name type="scientific">Ceratina calcarata</name>
    <dbReference type="NCBI Taxonomy" id="156304"/>
    <lineage>
        <taxon>Eukaryota</taxon>
        <taxon>Metazoa</taxon>
        <taxon>Ecdysozoa</taxon>
        <taxon>Arthropoda</taxon>
        <taxon>Hexapoda</taxon>
        <taxon>Insecta</taxon>
        <taxon>Pterygota</taxon>
        <taxon>Neoptera</taxon>
        <taxon>Endopterygota</taxon>
        <taxon>Hymenoptera</taxon>
        <taxon>Apocrita</taxon>
        <taxon>Aculeata</taxon>
        <taxon>Apoidea</taxon>
        <taxon>Anthophila</taxon>
        <taxon>Apidae</taxon>
        <taxon>Ceratina</taxon>
        <taxon>Zadontomerus</taxon>
    </lineage>
</organism>
<dbReference type="RefSeq" id="XP_017879957.1">
    <property type="nucleotide sequence ID" value="XM_018024468.2"/>
</dbReference>
<feature type="domain" description="UMA" evidence="2">
    <location>
        <begin position="125"/>
        <end position="177"/>
    </location>
</feature>
<sequence length="185" mass="21461">MFMVYSRSSFILLFLILRLLDRRDRSLLFCIAQKIVRYSFVTMSWWFGKKKQQKDSTEEEQPSEPNNGFVHVYHPGPVPPNVSQTPTGYPTGNLYPHVPPVDEFGQPVFPDSSKNFNQGDNVHYLHGVPFKLCKQLENSLNDDFEIEKLKISEIVSLLQRIEDENYDYTFSLEDSVVAEMNCTND</sequence>
<proteinExistence type="predicted"/>
<dbReference type="PROSITE" id="PS51497">
    <property type="entry name" value="UMA"/>
    <property type="match status" value="1"/>
</dbReference>
<feature type="signal peptide" evidence="1">
    <location>
        <begin position="1"/>
        <end position="26"/>
    </location>
</feature>
<accession>A0AAJ7IYW4</accession>
<gene>
    <name evidence="4" type="primary">LOC108624879</name>
</gene>
<evidence type="ECO:0000313" key="4">
    <source>
        <dbReference type="RefSeq" id="XP_017879957.1"/>
    </source>
</evidence>
<protein>
    <submittedName>
        <fullName evidence="4">Uncharacterized protein LOC108624879</fullName>
    </submittedName>
</protein>
<dbReference type="InterPro" id="IPR023340">
    <property type="entry name" value="UMA"/>
</dbReference>
<dbReference type="GeneID" id="108624879"/>